<organism evidence="3 5">
    <name type="scientific">Kribbella speibonae</name>
    <dbReference type="NCBI Taxonomy" id="1572660"/>
    <lineage>
        <taxon>Bacteria</taxon>
        <taxon>Bacillati</taxon>
        <taxon>Actinomycetota</taxon>
        <taxon>Actinomycetes</taxon>
        <taxon>Propionibacteriales</taxon>
        <taxon>Kribbellaceae</taxon>
        <taxon>Kribbella</taxon>
    </lineage>
</organism>
<dbReference type="PANTHER" id="PTHR30157">
    <property type="entry name" value="FERRIC REDUCTASE, NADPH-DEPENDENT"/>
    <property type="match status" value="1"/>
</dbReference>
<dbReference type="Gene3D" id="2.40.30.10">
    <property type="entry name" value="Translation factors"/>
    <property type="match status" value="1"/>
</dbReference>
<dbReference type="PANTHER" id="PTHR30157:SF0">
    <property type="entry name" value="NADPH-DEPENDENT FERRIC-CHELATE REDUCTASE"/>
    <property type="match status" value="1"/>
</dbReference>
<dbReference type="Proteomes" id="UP000294225">
    <property type="component" value="Unassembled WGS sequence"/>
</dbReference>
<name>A0A4R0IRF4_9ACTN</name>
<dbReference type="SUPFAM" id="SSF63380">
    <property type="entry name" value="Riboflavin synthase domain-like"/>
    <property type="match status" value="1"/>
</dbReference>
<reference evidence="4 5" key="1">
    <citation type="submission" date="2019-02" db="EMBL/GenBank/DDBJ databases">
        <title>Kribbella capetownensis sp. nov. and Kribbella speibonae sp. nov., isolated from soil.</title>
        <authorList>
            <person name="Curtis S.M."/>
            <person name="Norton I."/>
            <person name="Everest G.J."/>
            <person name="Meyers P.R."/>
        </authorList>
    </citation>
    <scope>NUCLEOTIDE SEQUENCE [LARGE SCALE GENOMIC DNA]</scope>
    <source>
        <strain evidence="2 4">SK5</strain>
        <strain evidence="3 5">YM55</strain>
    </source>
</reference>
<dbReference type="CDD" id="cd06193">
    <property type="entry name" value="siderophore_interacting"/>
    <property type="match status" value="1"/>
</dbReference>
<evidence type="ECO:0000313" key="5">
    <source>
        <dbReference type="Proteomes" id="UP000294225"/>
    </source>
</evidence>
<feature type="domain" description="FAD-binding FR-type" evidence="1">
    <location>
        <begin position="20"/>
        <end position="145"/>
    </location>
</feature>
<dbReference type="Pfam" id="PF08021">
    <property type="entry name" value="FAD_binding_9"/>
    <property type="match status" value="1"/>
</dbReference>
<dbReference type="InterPro" id="IPR007037">
    <property type="entry name" value="SIP_rossman_dom"/>
</dbReference>
<dbReference type="Proteomes" id="UP000292385">
    <property type="component" value="Unassembled WGS sequence"/>
</dbReference>
<gene>
    <name evidence="2" type="ORF">E0H58_05695</name>
    <name evidence="3" type="ORF">E0H92_23435</name>
</gene>
<dbReference type="PROSITE" id="PS51384">
    <property type="entry name" value="FAD_FR"/>
    <property type="match status" value="1"/>
</dbReference>
<dbReference type="InterPro" id="IPR017938">
    <property type="entry name" value="Riboflavin_synthase-like_b-brl"/>
</dbReference>
<dbReference type="Gene3D" id="3.40.50.80">
    <property type="entry name" value="Nucleotide-binding domain of ferredoxin-NADP reductase (FNR) module"/>
    <property type="match status" value="1"/>
</dbReference>
<dbReference type="InterPro" id="IPR039261">
    <property type="entry name" value="FNR_nucleotide-bd"/>
</dbReference>
<dbReference type="RefSeq" id="WP_131460158.1">
    <property type="nucleotide sequence ID" value="NZ_SJJY01000001.1"/>
</dbReference>
<comment type="caution">
    <text evidence="3">The sequence shown here is derived from an EMBL/GenBank/DDBJ whole genome shotgun (WGS) entry which is preliminary data.</text>
</comment>
<evidence type="ECO:0000313" key="3">
    <source>
        <dbReference type="EMBL" id="TCC35679.1"/>
    </source>
</evidence>
<dbReference type="InterPro" id="IPR017927">
    <property type="entry name" value="FAD-bd_FR_type"/>
</dbReference>
<dbReference type="Pfam" id="PF04954">
    <property type="entry name" value="SIP"/>
    <property type="match status" value="1"/>
</dbReference>
<evidence type="ECO:0000313" key="2">
    <source>
        <dbReference type="EMBL" id="TCC27458.1"/>
    </source>
</evidence>
<keyword evidence="4" id="KW-1185">Reference proteome</keyword>
<evidence type="ECO:0000313" key="4">
    <source>
        <dbReference type="Proteomes" id="UP000292385"/>
    </source>
</evidence>
<sequence>MRGTTIRGEIRRLTRSGDSRLICPVRVESVEPLTSRFSRVTVQGDGLAAYRTICPADAFKLVIPPDGVGSIRMPKVSPAGAPVWPEDRPTPLTRGFTVRTFDRATRRLTFDVALHGAGPAITWLTNTRPGDTVVLLGMRREFHAGDVDHHLLIGDSTSLPAIASIVESLDVPSTVFLQAETPAERSLVKGDVQWIHSPPVTGAGSVLEQAVRSFRRPPGRLQAWCAAEAGVVRSIRPYLVDELGVSRDDLHTVAYWIAGETAERGDAVRMQAFAKAAEEGLDATDPAVLQSLEFS</sequence>
<protein>
    <submittedName>
        <fullName evidence="3">Siderophore-interacting protein</fullName>
    </submittedName>
</protein>
<dbReference type="EMBL" id="SJJY01000001">
    <property type="protein sequence ID" value="TCC27458.1"/>
    <property type="molecule type" value="Genomic_DNA"/>
</dbReference>
<dbReference type="InterPro" id="IPR039374">
    <property type="entry name" value="SIP_fam"/>
</dbReference>
<dbReference type="GO" id="GO:0016491">
    <property type="term" value="F:oxidoreductase activity"/>
    <property type="evidence" value="ECO:0007669"/>
    <property type="project" value="InterPro"/>
</dbReference>
<dbReference type="AlphaFoldDB" id="A0A4R0IRF4"/>
<proteinExistence type="predicted"/>
<dbReference type="EMBL" id="SJKC01000003">
    <property type="protein sequence ID" value="TCC35679.1"/>
    <property type="molecule type" value="Genomic_DNA"/>
</dbReference>
<dbReference type="InterPro" id="IPR013113">
    <property type="entry name" value="SIP_FAD-bd"/>
</dbReference>
<accession>A0A4R0IRF4</accession>
<evidence type="ECO:0000259" key="1">
    <source>
        <dbReference type="PROSITE" id="PS51384"/>
    </source>
</evidence>